<feature type="domain" description="RNA polymerase subunit H/Rpb5 C-terminal" evidence="6">
    <location>
        <begin position="133"/>
        <end position="205"/>
    </location>
</feature>
<dbReference type="GO" id="GO:0005665">
    <property type="term" value="C:RNA polymerase II, core complex"/>
    <property type="evidence" value="ECO:0007669"/>
    <property type="project" value="TreeGrafter"/>
</dbReference>
<evidence type="ECO:0000256" key="5">
    <source>
        <dbReference type="ARBA" id="ARBA00025765"/>
    </source>
</evidence>
<evidence type="ECO:0000259" key="7">
    <source>
        <dbReference type="Pfam" id="PF03871"/>
    </source>
</evidence>
<dbReference type="FunFam" id="3.90.940.20:FF:000001">
    <property type="entry name" value="DNA-directed RNA polymerases I, II, and III subunit RPABC1"/>
    <property type="match status" value="1"/>
</dbReference>
<feature type="domain" description="RNA polymerase Rpb5 N-terminal" evidence="7">
    <location>
        <begin position="4"/>
        <end position="89"/>
    </location>
</feature>
<dbReference type="PIRSF" id="PIRSF000747">
    <property type="entry name" value="RPB5"/>
    <property type="match status" value="1"/>
</dbReference>
<accession>A0A316ZIM9</accession>
<name>A0A316ZIM9_9BASI</name>
<dbReference type="RefSeq" id="XP_025600464.1">
    <property type="nucleotide sequence ID" value="XM_025741712.1"/>
</dbReference>
<evidence type="ECO:0000256" key="4">
    <source>
        <dbReference type="ARBA" id="ARBA00023242"/>
    </source>
</evidence>
<dbReference type="GO" id="GO:0003677">
    <property type="term" value="F:DNA binding"/>
    <property type="evidence" value="ECO:0007669"/>
    <property type="project" value="InterPro"/>
</dbReference>
<dbReference type="SUPFAM" id="SSF53036">
    <property type="entry name" value="Eukaryotic RPB5 N-terminal domain"/>
    <property type="match status" value="1"/>
</dbReference>
<dbReference type="GO" id="GO:0003899">
    <property type="term" value="F:DNA-directed RNA polymerase activity"/>
    <property type="evidence" value="ECO:0007669"/>
    <property type="project" value="InterPro"/>
</dbReference>
<gene>
    <name evidence="8" type="ORF">FA09DRAFT_328289</name>
</gene>
<dbReference type="SUPFAM" id="SSF55287">
    <property type="entry name" value="RPB5-like RNA polymerase subunit"/>
    <property type="match status" value="1"/>
</dbReference>
<dbReference type="EMBL" id="KZ819286">
    <property type="protein sequence ID" value="PWO00186.1"/>
    <property type="molecule type" value="Genomic_DNA"/>
</dbReference>
<dbReference type="Proteomes" id="UP000245946">
    <property type="component" value="Unassembled WGS sequence"/>
</dbReference>
<dbReference type="Gene3D" id="3.90.940.20">
    <property type="entry name" value="RPB5-like RNA polymerase subunit"/>
    <property type="match status" value="1"/>
</dbReference>
<organism evidence="8 9">
    <name type="scientific">Tilletiopsis washingtonensis</name>
    <dbReference type="NCBI Taxonomy" id="58919"/>
    <lineage>
        <taxon>Eukaryota</taxon>
        <taxon>Fungi</taxon>
        <taxon>Dikarya</taxon>
        <taxon>Basidiomycota</taxon>
        <taxon>Ustilaginomycotina</taxon>
        <taxon>Exobasidiomycetes</taxon>
        <taxon>Entylomatales</taxon>
        <taxon>Entylomatales incertae sedis</taxon>
        <taxon>Tilletiopsis</taxon>
    </lineage>
</organism>
<evidence type="ECO:0000256" key="3">
    <source>
        <dbReference type="ARBA" id="ARBA00023163"/>
    </source>
</evidence>
<dbReference type="Pfam" id="PF01191">
    <property type="entry name" value="RNA_pol_Rpb5_C"/>
    <property type="match status" value="1"/>
</dbReference>
<dbReference type="Pfam" id="PF03871">
    <property type="entry name" value="RNA_pol_Rpb5_N"/>
    <property type="match status" value="1"/>
</dbReference>
<comment type="subcellular location">
    <subcellularLocation>
        <location evidence="1">Nucleus</location>
    </subcellularLocation>
</comment>
<evidence type="ECO:0000259" key="6">
    <source>
        <dbReference type="Pfam" id="PF01191"/>
    </source>
</evidence>
<evidence type="ECO:0000256" key="1">
    <source>
        <dbReference type="ARBA" id="ARBA00004123"/>
    </source>
</evidence>
<evidence type="ECO:0000313" key="8">
    <source>
        <dbReference type="EMBL" id="PWO00186.1"/>
    </source>
</evidence>
<dbReference type="GO" id="GO:0005666">
    <property type="term" value="C:RNA polymerase III complex"/>
    <property type="evidence" value="ECO:0007669"/>
    <property type="project" value="TreeGrafter"/>
</dbReference>
<evidence type="ECO:0000256" key="2">
    <source>
        <dbReference type="ARBA" id="ARBA00020809"/>
    </source>
</evidence>
<dbReference type="GO" id="GO:0005736">
    <property type="term" value="C:RNA polymerase I complex"/>
    <property type="evidence" value="ECO:0007669"/>
    <property type="project" value="TreeGrafter"/>
</dbReference>
<proteinExistence type="inferred from homology"/>
<dbReference type="InterPro" id="IPR035913">
    <property type="entry name" value="RPB5-like_sf"/>
</dbReference>
<dbReference type="HAMAP" id="MF_00025">
    <property type="entry name" value="RNApol_Rpo5_RPB5"/>
    <property type="match status" value="1"/>
</dbReference>
<sequence>MEDERETARLWRVNRTIHELVRDRGYTVAPHEIELSLDDFKSEFAANGSVDRKALNFWCESPGSGAKIFVFYADERNVGVKTMRTFVQTLETHDISAGIIIWSDKMTASARKVIEAMRLQFTLEDFQETSLLVNITQHHLVPRHDVMTPEQKAELLQRYRLKETQLPRILPDDPVARYFGMKRGQVVKITRPSETSGRYCSYRICM</sequence>
<comment type="similarity">
    <text evidence="5">Belongs to the archaeal Rpo5/eukaryotic RPB5 RNA polymerase subunit family.</text>
</comment>
<keyword evidence="4" id="KW-0539">Nucleus</keyword>
<dbReference type="OrthoDB" id="248779at2759"/>
<keyword evidence="9" id="KW-1185">Reference proteome</keyword>
<dbReference type="GeneID" id="37269256"/>
<dbReference type="GO" id="GO:0006366">
    <property type="term" value="P:transcription by RNA polymerase II"/>
    <property type="evidence" value="ECO:0007669"/>
    <property type="project" value="TreeGrafter"/>
</dbReference>
<reference evidence="8 9" key="1">
    <citation type="journal article" date="2018" name="Mol. Biol. Evol.">
        <title>Broad Genomic Sampling Reveals a Smut Pathogenic Ancestry of the Fungal Clade Ustilaginomycotina.</title>
        <authorList>
            <person name="Kijpornyongpan T."/>
            <person name="Mondo S.J."/>
            <person name="Barry K."/>
            <person name="Sandor L."/>
            <person name="Lee J."/>
            <person name="Lipzen A."/>
            <person name="Pangilinan J."/>
            <person name="LaButti K."/>
            <person name="Hainaut M."/>
            <person name="Henrissat B."/>
            <person name="Grigoriev I.V."/>
            <person name="Spatafora J.W."/>
            <person name="Aime M.C."/>
        </authorList>
    </citation>
    <scope>NUCLEOTIDE SEQUENCE [LARGE SCALE GENOMIC DNA]</scope>
    <source>
        <strain evidence="8 9">MCA 4186</strain>
    </source>
</reference>
<dbReference type="InterPro" id="IPR036710">
    <property type="entry name" value="RNA_pol_Rpb5_N_sf"/>
</dbReference>
<dbReference type="GO" id="GO:0006362">
    <property type="term" value="P:transcription elongation by RNA polymerase I"/>
    <property type="evidence" value="ECO:0007669"/>
    <property type="project" value="TreeGrafter"/>
</dbReference>
<dbReference type="PANTHER" id="PTHR10535:SF0">
    <property type="entry name" value="DNA-DIRECTED RNA POLYMERASES I, II, AND III SUBUNIT RPABC1"/>
    <property type="match status" value="1"/>
</dbReference>
<dbReference type="STRING" id="58919.A0A316ZIM9"/>
<evidence type="ECO:0000313" key="9">
    <source>
        <dbReference type="Proteomes" id="UP000245946"/>
    </source>
</evidence>
<dbReference type="InterPro" id="IPR005571">
    <property type="entry name" value="RNA_pol_Rpb5_N"/>
</dbReference>
<dbReference type="Gene3D" id="3.40.1340.10">
    <property type="entry name" value="RNA polymerase, Rpb5, N-terminal domain"/>
    <property type="match status" value="1"/>
</dbReference>
<dbReference type="AlphaFoldDB" id="A0A316ZIM9"/>
<dbReference type="FunFam" id="3.40.1340.10:FF:000001">
    <property type="entry name" value="DNA-directed RNA polymerases I, II, and III subunit RPABC1"/>
    <property type="match status" value="1"/>
</dbReference>
<protein>
    <recommendedName>
        <fullName evidence="2">DNA-directed RNA polymerases I, II, and III subunit RPABC1</fullName>
    </recommendedName>
</protein>
<dbReference type="InterPro" id="IPR014381">
    <property type="entry name" value="Arch_Rpo5/euc_Rpb5"/>
</dbReference>
<keyword evidence="3" id="KW-0804">Transcription</keyword>
<dbReference type="GO" id="GO:0042797">
    <property type="term" value="P:tRNA transcription by RNA polymerase III"/>
    <property type="evidence" value="ECO:0007669"/>
    <property type="project" value="TreeGrafter"/>
</dbReference>
<dbReference type="PANTHER" id="PTHR10535">
    <property type="entry name" value="DNA-DIRECTED RNA POLYMERASES I, II, AND III SUBUNIT RPABC1"/>
    <property type="match status" value="1"/>
</dbReference>
<dbReference type="InterPro" id="IPR000783">
    <property type="entry name" value="RNA_pol_subH/Rpb5_C"/>
</dbReference>
<keyword evidence="8" id="KW-0240">DNA-directed RNA polymerase</keyword>